<evidence type="ECO:0000256" key="1">
    <source>
        <dbReference type="ARBA" id="ARBA00001946"/>
    </source>
</evidence>
<dbReference type="Proteomes" id="UP000593594">
    <property type="component" value="Chromosome"/>
</dbReference>
<proteinExistence type="inferred from homology"/>
<dbReference type="SUPFAM" id="SSF52540">
    <property type="entry name" value="P-loop containing nucleoside triphosphate hydrolases"/>
    <property type="match status" value="2"/>
</dbReference>
<keyword evidence="14" id="KW-0413">Isomerase</keyword>
<keyword evidence="13" id="KW-0234">DNA repair</keyword>
<keyword evidence="21" id="KW-1185">Reference proteome</keyword>
<evidence type="ECO:0000259" key="19">
    <source>
        <dbReference type="PROSITE" id="PS51194"/>
    </source>
</evidence>
<dbReference type="InterPro" id="IPR032284">
    <property type="entry name" value="RecQ_Zn-bd"/>
</dbReference>
<dbReference type="SMART" id="SM00341">
    <property type="entry name" value="HRDC"/>
    <property type="match status" value="1"/>
</dbReference>
<feature type="domain" description="Helicase C-terminal" evidence="19">
    <location>
        <begin position="217"/>
        <end position="364"/>
    </location>
</feature>
<keyword evidence="4" id="KW-0479">Metal-binding</keyword>
<comment type="cofactor">
    <cofactor evidence="1">
        <name>Mg(2+)</name>
        <dbReference type="ChEBI" id="CHEBI:18420"/>
    </cofactor>
</comment>
<dbReference type="SMART" id="SM00490">
    <property type="entry name" value="HELICc"/>
    <property type="match status" value="1"/>
</dbReference>
<dbReference type="Gene3D" id="3.40.50.300">
    <property type="entry name" value="P-loop containing nucleotide triphosphate hydrolases"/>
    <property type="match status" value="2"/>
</dbReference>
<dbReference type="KEGG" id="kmn:HW532_11600"/>
<dbReference type="InterPro" id="IPR001650">
    <property type="entry name" value="Helicase_C-like"/>
</dbReference>
<evidence type="ECO:0000256" key="2">
    <source>
        <dbReference type="ARBA" id="ARBA00001947"/>
    </source>
</evidence>
<dbReference type="SUPFAM" id="SSF47819">
    <property type="entry name" value="HRDC-like"/>
    <property type="match status" value="1"/>
</dbReference>
<dbReference type="GO" id="GO:0046872">
    <property type="term" value="F:metal ion binding"/>
    <property type="evidence" value="ECO:0007669"/>
    <property type="project" value="UniProtKB-KW"/>
</dbReference>
<keyword evidence="8 20" id="KW-0347">Helicase</keyword>
<dbReference type="GO" id="GO:0005737">
    <property type="term" value="C:cytoplasm"/>
    <property type="evidence" value="ECO:0007669"/>
    <property type="project" value="TreeGrafter"/>
</dbReference>
<evidence type="ECO:0000256" key="4">
    <source>
        <dbReference type="ARBA" id="ARBA00022723"/>
    </source>
</evidence>
<dbReference type="InterPro" id="IPR004589">
    <property type="entry name" value="DNA_helicase_ATP-dep_RecQ"/>
</dbReference>
<dbReference type="SMART" id="SM00956">
    <property type="entry name" value="RQC"/>
    <property type="match status" value="1"/>
</dbReference>
<evidence type="ECO:0000256" key="11">
    <source>
        <dbReference type="ARBA" id="ARBA00023125"/>
    </source>
</evidence>
<dbReference type="CDD" id="cd17920">
    <property type="entry name" value="DEXHc_RecQ"/>
    <property type="match status" value="1"/>
</dbReference>
<dbReference type="GO" id="GO:0009378">
    <property type="term" value="F:four-way junction helicase activity"/>
    <property type="evidence" value="ECO:0007669"/>
    <property type="project" value="TreeGrafter"/>
</dbReference>
<keyword evidence="6" id="KW-0227">DNA damage</keyword>
<evidence type="ECO:0000256" key="13">
    <source>
        <dbReference type="ARBA" id="ARBA00023204"/>
    </source>
</evidence>
<dbReference type="SMART" id="SM00487">
    <property type="entry name" value="DEXDc"/>
    <property type="match status" value="1"/>
</dbReference>
<comment type="catalytic activity">
    <reaction evidence="15">
        <text>Couples ATP hydrolysis with the unwinding of duplex DNA by translocating in the 3'-5' direction.</text>
        <dbReference type="EC" id="5.6.2.4"/>
    </reaction>
</comment>
<dbReference type="PROSITE" id="PS50967">
    <property type="entry name" value="HRDC"/>
    <property type="match status" value="1"/>
</dbReference>
<keyword evidence="7 20" id="KW-0378">Hydrolase</keyword>
<evidence type="ECO:0000256" key="12">
    <source>
        <dbReference type="ARBA" id="ARBA00023172"/>
    </source>
</evidence>
<gene>
    <name evidence="20" type="primary">recQ</name>
    <name evidence="20" type="ORF">HW532_11600</name>
</gene>
<evidence type="ECO:0000256" key="9">
    <source>
        <dbReference type="ARBA" id="ARBA00022833"/>
    </source>
</evidence>
<evidence type="ECO:0000256" key="7">
    <source>
        <dbReference type="ARBA" id="ARBA00022801"/>
    </source>
</evidence>
<dbReference type="Pfam" id="PF09382">
    <property type="entry name" value="RQC"/>
    <property type="match status" value="1"/>
</dbReference>
<dbReference type="PROSITE" id="PS51194">
    <property type="entry name" value="HELICASE_CTER"/>
    <property type="match status" value="1"/>
</dbReference>
<evidence type="ECO:0000313" key="20">
    <source>
        <dbReference type="EMBL" id="QPC43281.1"/>
    </source>
</evidence>
<dbReference type="EC" id="5.6.2.4" evidence="16"/>
<dbReference type="PANTHER" id="PTHR13710:SF105">
    <property type="entry name" value="ATP-DEPENDENT DNA HELICASE Q1"/>
    <property type="match status" value="1"/>
</dbReference>
<dbReference type="InterPro" id="IPR006293">
    <property type="entry name" value="DNA_helicase_ATP-dep_RecQ_bac"/>
</dbReference>
<keyword evidence="12" id="KW-0233">DNA recombination</keyword>
<dbReference type="NCBIfam" id="TIGR01389">
    <property type="entry name" value="recQ"/>
    <property type="match status" value="1"/>
</dbReference>
<dbReference type="GO" id="GO:0005524">
    <property type="term" value="F:ATP binding"/>
    <property type="evidence" value="ECO:0007669"/>
    <property type="project" value="UniProtKB-KW"/>
</dbReference>
<dbReference type="Gene3D" id="1.10.10.10">
    <property type="entry name" value="Winged helix-like DNA-binding domain superfamily/Winged helix DNA-binding domain"/>
    <property type="match status" value="1"/>
</dbReference>
<dbReference type="GO" id="GO:0009432">
    <property type="term" value="P:SOS response"/>
    <property type="evidence" value="ECO:0007669"/>
    <property type="project" value="UniProtKB-UniRule"/>
</dbReference>
<dbReference type="GO" id="GO:0003677">
    <property type="term" value="F:DNA binding"/>
    <property type="evidence" value="ECO:0007669"/>
    <property type="project" value="UniProtKB-KW"/>
</dbReference>
<dbReference type="GO" id="GO:0006260">
    <property type="term" value="P:DNA replication"/>
    <property type="evidence" value="ECO:0007669"/>
    <property type="project" value="InterPro"/>
</dbReference>
<feature type="domain" description="Helicase ATP-binding" evidence="18">
    <location>
        <begin position="28"/>
        <end position="196"/>
    </location>
</feature>
<dbReference type="FunFam" id="3.40.50.300:FF:000156">
    <property type="entry name" value="ATP-dependent DNA helicase recQ"/>
    <property type="match status" value="1"/>
</dbReference>
<dbReference type="Gene3D" id="1.10.150.80">
    <property type="entry name" value="HRDC domain"/>
    <property type="match status" value="1"/>
</dbReference>
<dbReference type="Pfam" id="PF00270">
    <property type="entry name" value="DEAD"/>
    <property type="match status" value="1"/>
</dbReference>
<dbReference type="GO" id="GO:0043138">
    <property type="term" value="F:3'-5' DNA helicase activity"/>
    <property type="evidence" value="ECO:0007669"/>
    <property type="project" value="UniProtKB-EC"/>
</dbReference>
<dbReference type="GO" id="GO:0016787">
    <property type="term" value="F:hydrolase activity"/>
    <property type="evidence" value="ECO:0007669"/>
    <property type="project" value="UniProtKB-KW"/>
</dbReference>
<sequence length="616" mass="67279">MPDLTAAQHVLRTTFGFDAFRPGQAEIVEAVLAGEDVLAVMPTGSGKSLCYQLPALMGDGLTLVVSPLISLMRNQVAQLSAYGIQAASLNSTNDPAENRDILDRIDAGALKLLYIAPERLAKSDTLNRLARAGISLLAVDEAHCISQWGHDFRPEYLTLGTIRQSLPELRIVALTATADKATRADIQEKLFPATPRVFVHGFDRPNLSLAMRAKSSARKQIAAFVKAHRGQSGIVYCNSRRQTEDLAEALTAAGTPTLHYHAGMDPELRNRHQERFLQEDGVVIAATVAFGMGIDKPDVRFVAHAGLPKNIESYYQEIGRAGRDGLPADTLALYGLDDIRLRRTQIEDSDASPEQKRVEKQRLNALVALCEAPRCRRQTLLAYFGETAEPCGNCDLCIDGVEVIDGTIAAQKALSAMVRTGERFGTEHLVNILCGEETEAIAKFGHDRLPTFGVGREHSRNEWRSIFRQLYAAGVISLDIAGYGRWEMTALGRDILKGQAGLELRKDRLRPAREKADRSASRASAPVLDEADEPLFSALKSLRTEIARERGVPAYVIFPDRTLIDLAQRKPRSMGALDGVYGIGEAKREQYGRQFLDAIAEALGDGAAPEGSRAAS</sequence>
<evidence type="ECO:0000256" key="15">
    <source>
        <dbReference type="ARBA" id="ARBA00034617"/>
    </source>
</evidence>
<dbReference type="EMBL" id="CP058214">
    <property type="protein sequence ID" value="QPC43281.1"/>
    <property type="molecule type" value="Genomic_DNA"/>
</dbReference>
<dbReference type="InterPro" id="IPR018982">
    <property type="entry name" value="RQC_domain"/>
</dbReference>
<evidence type="ECO:0000256" key="8">
    <source>
        <dbReference type="ARBA" id="ARBA00022806"/>
    </source>
</evidence>
<dbReference type="GO" id="GO:0030894">
    <property type="term" value="C:replisome"/>
    <property type="evidence" value="ECO:0007669"/>
    <property type="project" value="TreeGrafter"/>
</dbReference>
<dbReference type="AlphaFoldDB" id="A0A7S8C4P7"/>
<dbReference type="GO" id="GO:0006310">
    <property type="term" value="P:DNA recombination"/>
    <property type="evidence" value="ECO:0007669"/>
    <property type="project" value="UniProtKB-UniRule"/>
</dbReference>
<keyword evidence="11" id="KW-0238">DNA-binding</keyword>
<evidence type="ECO:0000256" key="10">
    <source>
        <dbReference type="ARBA" id="ARBA00022840"/>
    </source>
</evidence>
<accession>A0A7S8C4P7</accession>
<keyword evidence="9" id="KW-0862">Zinc</keyword>
<name>A0A7S8C4P7_9HYPH</name>
<feature type="domain" description="HRDC" evidence="17">
    <location>
        <begin position="529"/>
        <end position="609"/>
    </location>
</feature>
<dbReference type="InterPro" id="IPR011545">
    <property type="entry name" value="DEAD/DEAH_box_helicase_dom"/>
</dbReference>
<keyword evidence="10" id="KW-0067">ATP-binding</keyword>
<dbReference type="InterPro" id="IPR010997">
    <property type="entry name" value="HRDC-like_sf"/>
</dbReference>
<dbReference type="Pfam" id="PF00271">
    <property type="entry name" value="Helicase_C"/>
    <property type="match status" value="1"/>
</dbReference>
<evidence type="ECO:0000256" key="6">
    <source>
        <dbReference type="ARBA" id="ARBA00022763"/>
    </source>
</evidence>
<reference evidence="20 21" key="1">
    <citation type="submission" date="2020-06" db="EMBL/GenBank/DDBJ databases">
        <title>Genome sequence of 2 isolates from Red Sea Mangroves.</title>
        <authorList>
            <person name="Sefrji F."/>
            <person name="Michoud G."/>
            <person name="Merlino G."/>
            <person name="Daffonchio D."/>
        </authorList>
    </citation>
    <scope>NUCLEOTIDE SEQUENCE [LARGE SCALE GENOMIC DNA]</scope>
    <source>
        <strain evidence="20 21">R1DC25</strain>
    </source>
</reference>
<dbReference type="GO" id="GO:0006281">
    <property type="term" value="P:DNA repair"/>
    <property type="evidence" value="ECO:0007669"/>
    <property type="project" value="UniProtKB-KW"/>
</dbReference>
<dbReference type="InterPro" id="IPR027417">
    <property type="entry name" value="P-loop_NTPase"/>
</dbReference>
<comment type="similarity">
    <text evidence="3">Belongs to the helicase family. RecQ subfamily.</text>
</comment>
<dbReference type="Pfam" id="PF00570">
    <property type="entry name" value="HRDC"/>
    <property type="match status" value="1"/>
</dbReference>
<evidence type="ECO:0000259" key="18">
    <source>
        <dbReference type="PROSITE" id="PS51192"/>
    </source>
</evidence>
<evidence type="ECO:0000256" key="14">
    <source>
        <dbReference type="ARBA" id="ARBA00023235"/>
    </source>
</evidence>
<evidence type="ECO:0000313" key="21">
    <source>
        <dbReference type="Proteomes" id="UP000593594"/>
    </source>
</evidence>
<evidence type="ECO:0000256" key="5">
    <source>
        <dbReference type="ARBA" id="ARBA00022741"/>
    </source>
</evidence>
<dbReference type="InterPro" id="IPR014001">
    <property type="entry name" value="Helicase_ATP-bd"/>
</dbReference>
<dbReference type="RefSeq" id="WP_213160643.1">
    <property type="nucleotide sequence ID" value="NZ_CP058214.1"/>
</dbReference>
<protein>
    <recommendedName>
        <fullName evidence="16">DNA helicase RecQ</fullName>
        <ecNumber evidence="16">5.6.2.4</ecNumber>
    </recommendedName>
</protein>
<dbReference type="NCBIfam" id="TIGR00614">
    <property type="entry name" value="recQ_fam"/>
    <property type="match status" value="1"/>
</dbReference>
<dbReference type="InterPro" id="IPR044876">
    <property type="entry name" value="HRDC_dom_sf"/>
</dbReference>
<evidence type="ECO:0000256" key="3">
    <source>
        <dbReference type="ARBA" id="ARBA00005446"/>
    </source>
</evidence>
<dbReference type="InterPro" id="IPR002121">
    <property type="entry name" value="HRDC_dom"/>
</dbReference>
<dbReference type="CDD" id="cd18794">
    <property type="entry name" value="SF2_C_RecQ"/>
    <property type="match status" value="1"/>
</dbReference>
<dbReference type="PANTHER" id="PTHR13710">
    <property type="entry name" value="DNA HELICASE RECQ FAMILY MEMBER"/>
    <property type="match status" value="1"/>
</dbReference>
<keyword evidence="5" id="KW-0547">Nucleotide-binding</keyword>
<organism evidence="20 21">
    <name type="scientific">Kaustia mangrovi</name>
    <dbReference type="NCBI Taxonomy" id="2593653"/>
    <lineage>
        <taxon>Bacteria</taxon>
        <taxon>Pseudomonadati</taxon>
        <taxon>Pseudomonadota</taxon>
        <taxon>Alphaproteobacteria</taxon>
        <taxon>Hyphomicrobiales</taxon>
        <taxon>Parvibaculaceae</taxon>
        <taxon>Kaustia</taxon>
    </lineage>
</organism>
<dbReference type="Pfam" id="PF16124">
    <property type="entry name" value="RecQ_Zn_bind"/>
    <property type="match status" value="1"/>
</dbReference>
<evidence type="ECO:0000256" key="16">
    <source>
        <dbReference type="NCBIfam" id="TIGR01389"/>
    </source>
</evidence>
<comment type="cofactor">
    <cofactor evidence="2">
        <name>Zn(2+)</name>
        <dbReference type="ChEBI" id="CHEBI:29105"/>
    </cofactor>
</comment>
<evidence type="ECO:0000259" key="17">
    <source>
        <dbReference type="PROSITE" id="PS50967"/>
    </source>
</evidence>
<dbReference type="FunFam" id="3.40.50.300:FF:000296">
    <property type="entry name" value="ATP-dependent DNA helicase RecQ"/>
    <property type="match status" value="1"/>
</dbReference>
<dbReference type="InterPro" id="IPR036388">
    <property type="entry name" value="WH-like_DNA-bd_sf"/>
</dbReference>
<dbReference type="GO" id="GO:0043590">
    <property type="term" value="C:bacterial nucleoid"/>
    <property type="evidence" value="ECO:0007669"/>
    <property type="project" value="TreeGrafter"/>
</dbReference>
<dbReference type="PROSITE" id="PS51192">
    <property type="entry name" value="HELICASE_ATP_BIND_1"/>
    <property type="match status" value="1"/>
</dbReference>